<keyword evidence="3" id="KW-0653">Protein transport</keyword>
<proteinExistence type="inferred from homology"/>
<evidence type="ECO:0000259" key="6">
    <source>
        <dbReference type="Pfam" id="PF12783"/>
    </source>
</evidence>
<dbReference type="GO" id="GO:0005794">
    <property type="term" value="C:Golgi apparatus"/>
    <property type="evidence" value="ECO:0007669"/>
    <property type="project" value="UniProtKB-ARBA"/>
</dbReference>
<dbReference type="EMBL" id="JH767555">
    <property type="protein sequence ID" value="EON61478.1"/>
    <property type="molecule type" value="Genomic_DNA"/>
</dbReference>
<dbReference type="InterPro" id="IPR016024">
    <property type="entry name" value="ARM-type_fold"/>
</dbReference>
<dbReference type="PANTHER" id="PTHR10663:SF333">
    <property type="entry name" value="PROTEIN MON2 HOMOLOG"/>
    <property type="match status" value="1"/>
</dbReference>
<dbReference type="STRING" id="1168221.R7YHW7"/>
<organism evidence="9 10">
    <name type="scientific">Coniosporium apollinis (strain CBS 100218)</name>
    <name type="common">Rock-inhabiting black yeast</name>
    <dbReference type="NCBI Taxonomy" id="1168221"/>
    <lineage>
        <taxon>Eukaryota</taxon>
        <taxon>Fungi</taxon>
        <taxon>Dikarya</taxon>
        <taxon>Ascomycota</taxon>
        <taxon>Pezizomycotina</taxon>
        <taxon>Dothideomycetes</taxon>
        <taxon>Dothideomycetes incertae sedis</taxon>
        <taxon>Coniosporium</taxon>
    </lineage>
</organism>
<dbReference type="GeneID" id="19898004"/>
<gene>
    <name evidence="9" type="ORF">W97_00693</name>
</gene>
<reference evidence="10" key="1">
    <citation type="submission" date="2012-06" db="EMBL/GenBank/DDBJ databases">
        <title>The genome sequence of Coniosporium apollinis CBS 100218.</title>
        <authorList>
            <consortium name="The Broad Institute Genome Sequencing Platform"/>
            <person name="Cuomo C."/>
            <person name="Gorbushina A."/>
            <person name="Noack S."/>
            <person name="Walker B."/>
            <person name="Young S.K."/>
            <person name="Zeng Q."/>
            <person name="Gargeya S."/>
            <person name="Fitzgerald M."/>
            <person name="Haas B."/>
            <person name="Abouelleil A."/>
            <person name="Alvarado L."/>
            <person name="Arachchi H.M."/>
            <person name="Berlin A.M."/>
            <person name="Chapman S.B."/>
            <person name="Goldberg J."/>
            <person name="Griggs A."/>
            <person name="Gujja S."/>
            <person name="Hansen M."/>
            <person name="Howarth C."/>
            <person name="Imamovic A."/>
            <person name="Larimer J."/>
            <person name="McCowan C."/>
            <person name="Montmayeur A."/>
            <person name="Murphy C."/>
            <person name="Neiman D."/>
            <person name="Pearson M."/>
            <person name="Priest M."/>
            <person name="Roberts A."/>
            <person name="Saif S."/>
            <person name="Shea T."/>
            <person name="Sisk P."/>
            <person name="Sykes S."/>
            <person name="Wortman J."/>
            <person name="Nusbaum C."/>
            <person name="Birren B."/>
        </authorList>
    </citation>
    <scope>NUCLEOTIDE SEQUENCE [LARGE SCALE GENOMIC DNA]</scope>
    <source>
        <strain evidence="10">CBS 100218</strain>
    </source>
</reference>
<dbReference type="RefSeq" id="XP_007776795.1">
    <property type="nucleotide sequence ID" value="XM_007778605.1"/>
</dbReference>
<feature type="compositionally biased region" description="Basic and acidic residues" evidence="5">
    <location>
        <begin position="482"/>
        <end position="491"/>
    </location>
</feature>
<dbReference type="SUPFAM" id="SSF48371">
    <property type="entry name" value="ARM repeat"/>
    <property type="match status" value="1"/>
</dbReference>
<dbReference type="OrthoDB" id="294853at2759"/>
<dbReference type="Pfam" id="PF16213">
    <property type="entry name" value="DCB"/>
    <property type="match status" value="1"/>
</dbReference>
<evidence type="ECO:0000259" key="7">
    <source>
        <dbReference type="Pfam" id="PF16206"/>
    </source>
</evidence>
<dbReference type="HOGENOM" id="CLU_001169_1_0_1"/>
<keyword evidence="10" id="KW-1185">Reference proteome</keyword>
<dbReference type="Pfam" id="PF12783">
    <property type="entry name" value="Sec7-like_HUS"/>
    <property type="match status" value="1"/>
</dbReference>
<accession>R7YHW7</accession>
<keyword evidence="2" id="KW-0813">Transport</keyword>
<feature type="region of interest" description="Disordered" evidence="5">
    <location>
        <begin position="478"/>
        <end position="516"/>
    </location>
</feature>
<evidence type="ECO:0000256" key="2">
    <source>
        <dbReference type="ARBA" id="ARBA00022448"/>
    </source>
</evidence>
<evidence type="ECO:0000256" key="3">
    <source>
        <dbReference type="ARBA" id="ARBA00022927"/>
    </source>
</evidence>
<feature type="domain" description="Mon2/Sec7/BIG1-like HUS" evidence="6">
    <location>
        <begin position="199"/>
        <end position="351"/>
    </location>
</feature>
<feature type="domain" description="Mon2 C-terminal" evidence="7">
    <location>
        <begin position="1005"/>
        <end position="1145"/>
    </location>
</feature>
<evidence type="ECO:0000313" key="9">
    <source>
        <dbReference type="EMBL" id="EON61478.1"/>
    </source>
</evidence>
<evidence type="ECO:0000256" key="5">
    <source>
        <dbReference type="SAM" id="MobiDB-lite"/>
    </source>
</evidence>
<comment type="similarity">
    <text evidence="1">Belongs to the MON2 family.</text>
</comment>
<dbReference type="OMA" id="AWRLCLN"/>
<dbReference type="PANTHER" id="PTHR10663">
    <property type="entry name" value="GUANYL-NUCLEOTIDE EXCHANGE FACTOR"/>
    <property type="match status" value="1"/>
</dbReference>
<name>R7YHW7_CONA1</name>
<dbReference type="InterPro" id="IPR032691">
    <property type="entry name" value="Mon2/Sec7/BIG1-like_HUS"/>
</dbReference>
<sequence>MTAQILSSELTNLIQESKRKNSELKNAAEKSLQDLKSLPATSEAQLAADLIRRSHFISPFLIACATQNTKFAGSAVVCLQRLAVICALPKERLKEVLDALKDCFAGLDVQLKILQTLSPLLQNYAGELRGDLLSGAVNLCTSLQSVKNPAVSGTAVAALQQLVISVFDRVVDEDGRSLELPTIAEVPSDKGAIQVRSAAHDAYKIFHDLCLLTDGNKPQYVRFSPISQLSGLETIESILANHGDILMSHLEQGYVLRERLMPLIIRQLSENPSFPVTLRVIRILILVVRQHLSITQSECGIALGFVNHMLDPDAATTWRRALSMEMFQAIYSDPALVLEIYARFDEEQGEMSIVRDNLSAFVRLASEKPALIGVGNQSTAPAGKPIARDGPTEQAAVEAGGAAGVIGIVDISESNVPGISSQWSSLRTPCLDQFDKSEAPAIPETYIHSLVLTSVNSLTESLAKFVLPLTVYHESRSKRKARVQESARQESMDPSGLETPTQEQPKGRLTRSQSYKKRSVPINPLALDSHTSYPRIRTSAAMVSECWPAVLATCSTFLNAALDADYYRALVRSIQKFTQVAGLLRLSTPRDAFLTLLKKAAVPPHIFNAHAMPPSSFVPESSGVFGNVRGLLSVDSLVSQASTLSSDKTHKSSLDTGPPSLNTRNLLCLRALLNLAIALGPTLDTSWTIVFEALQQADIIMATSTARGALSVNRPSLQVDGKNGNEPAPEQNLHSEVAAVHAAVSRLFESTIDFPNDSFVEVLVALSSLLHDRPISQGGLKVTASSQTPTLERRFSNFSGVPITAGAQARDYRFALARLGDLVTLNVERFASFDVTESGWAYLTQELITTSTNRSIASPIRVMAANILTRVAQDVLKTAAIEVSEVRQEVERRVLAALRSEIDSLYVEHDNTDPELGETDADVHATALDALKSILEHCGDTLTAGWDSALAIILSVFEDDEELDETTEGTAESTAGPRSSKNRVPEFISLELGRSAFGALQLICTDFLNLVPDRCLVTLIDTLSRFCSQSEDLNISLTTVTFFWNTSDFLHGRIDDTSLEAIAVDLQGLDVAEVQIRDRASHGSTTASWLYLLVRLMTTATDERNEVRHGAIHSILRIFENYGSELSSFTWQLCVRVVLFGLIDANIQRQRQVRSRSKDDLRTIRAWNETTKLIIERTTNLLSVSLTLRAPEFRQLWQRLLEYFIAYLTCRSHELEAVVFTAITTILHGIDMPSSVDAFTIQSTKSLWLEHCPTESSTSDLKEDNQAAFLAYVKCLREIYRLTEDTAKDQNTTQVVANLESCVRCSDSQAYTPDVDKKTPLQDEVISCIQMLRANGSDVTSAVINMLANMVSLPYENFRATEPAVMSKQPTFIAISKSAMDLLQSLIETHLSGRGLFDSGALLKALKSLAVPIRLKYMWHIEGKAPTPWQKATTVALAILEPMLMEAKRQSVGKDMMNPLWDQIVSIADSIANTDHVSAPPNTPIYSDETFDIAALTTLRDLITPDLGSSSIPDATRRAYTSSLFQHSLIYKTEPGEIPPAASSPLHNLYTVRFGRTYDPPPTPRSRMAHFCLSELFALCASTTTADDNSATAATASPSSERIRLAQAAAPYLILRCALSIKAYIADQPLRGRMPQPYGQRQELLFVLRGLRQLESEPRAIPEAEGVRSAGRKHLVRLFPLLTRAIAVRNGDGKVVEELVGLVGAVGEEFGVE</sequence>
<evidence type="ECO:0000259" key="8">
    <source>
        <dbReference type="Pfam" id="PF16213"/>
    </source>
</evidence>
<dbReference type="InterPro" id="IPR032817">
    <property type="entry name" value="Mon2_C"/>
</dbReference>
<evidence type="ECO:0000313" key="10">
    <source>
        <dbReference type="Proteomes" id="UP000016924"/>
    </source>
</evidence>
<evidence type="ECO:0000256" key="1">
    <source>
        <dbReference type="ARBA" id="ARBA00008144"/>
    </source>
</evidence>
<feature type="coiled-coil region" evidence="4">
    <location>
        <begin position="7"/>
        <end position="34"/>
    </location>
</feature>
<evidence type="ECO:0000256" key="4">
    <source>
        <dbReference type="SAM" id="Coils"/>
    </source>
</evidence>
<dbReference type="Pfam" id="PF16206">
    <property type="entry name" value="Mon2_C"/>
    <property type="match status" value="1"/>
</dbReference>
<dbReference type="Proteomes" id="UP000016924">
    <property type="component" value="Unassembled WGS sequence"/>
</dbReference>
<dbReference type="GO" id="GO:0015031">
    <property type="term" value="P:protein transport"/>
    <property type="evidence" value="ECO:0007669"/>
    <property type="project" value="UniProtKB-KW"/>
</dbReference>
<evidence type="ECO:0008006" key="11">
    <source>
        <dbReference type="Google" id="ProtNLM"/>
    </source>
</evidence>
<dbReference type="eggNOG" id="KOG1848">
    <property type="taxonomic scope" value="Eukaryota"/>
</dbReference>
<dbReference type="InterPro" id="IPR032629">
    <property type="entry name" value="DCB_dom"/>
</dbReference>
<feature type="domain" description="Mon2/Sec7/BIG1-like dimerisation and cyclophilin-binding" evidence="8">
    <location>
        <begin position="4"/>
        <end position="174"/>
    </location>
</feature>
<protein>
    <recommendedName>
        <fullName evidence="11">Endosomal peripheral membrane protein</fullName>
    </recommendedName>
</protein>
<keyword evidence="4" id="KW-0175">Coiled coil</keyword>